<protein>
    <submittedName>
        <fullName evidence="1">Uncharacterized protein</fullName>
    </submittedName>
</protein>
<gene>
    <name evidence="1" type="ORF">PYW08_011224</name>
</gene>
<evidence type="ECO:0000313" key="2">
    <source>
        <dbReference type="Proteomes" id="UP001231649"/>
    </source>
</evidence>
<sequence>MLRNPKYVYGPQNVTVPADLNFGDYFLTRIWEHRHKIALINGITDEPLTYGDIVQQAMNFAVSLTRMGVRKGDTIGLMSENRHEFWGAVVGVACAGAVLTTISTGYVKGEILHVTSISKPKYIICSPVMYKLHEKTLKSLNFVKNIILFGEEKQHSVLMYNDLVFEDNGQVKNVKFEEFQSVEVQGQTDTLAILYSSGTTGLPKGVMLTHLNVIAVCCMPPTADASVVALTITPWYHVMGLVGMLSAFITGRTAVYLAKFDVDTYLKTVDKYRTVLLTVVPPILVAICKNQSNYDLSSVKLIYSGAAPLHKDTINSVHEKFPNLEGVHQGYGATEMTLAVTKSITGNTNTHKFGSVGVVVPNTVVKVTDLETGKPLGPNERGEICAKGVLLMKGYVGKSRGSDFDDEGFYRTGDVGYYDEDRYFFIVDRVKELIKYKGYQVPPAELEAVLLQHEGIRDAAVIGVEHRTAGEVPLAFVVAQPGKTLTEAEVKEFVAERLSNPKHLRGGVRFVQQIPKSASGKLLRKELRKMLKTAKSRL</sequence>
<reference evidence="1" key="1">
    <citation type="submission" date="2023-03" db="EMBL/GenBank/DDBJ databases">
        <title>Chromosome-level genomes of two armyworms, Mythimna separata and Mythimna loreyi, provide insights into the biosynthesis and reception of sex pheromones.</title>
        <authorList>
            <person name="Zhao H."/>
        </authorList>
    </citation>
    <scope>NUCLEOTIDE SEQUENCE</scope>
    <source>
        <strain evidence="1">BeijingLab</strain>
    </source>
</reference>
<proteinExistence type="predicted"/>
<accession>A0ACC2Q306</accession>
<organism evidence="1 2">
    <name type="scientific">Mythimna loreyi</name>
    <dbReference type="NCBI Taxonomy" id="667449"/>
    <lineage>
        <taxon>Eukaryota</taxon>
        <taxon>Metazoa</taxon>
        <taxon>Ecdysozoa</taxon>
        <taxon>Arthropoda</taxon>
        <taxon>Hexapoda</taxon>
        <taxon>Insecta</taxon>
        <taxon>Pterygota</taxon>
        <taxon>Neoptera</taxon>
        <taxon>Endopterygota</taxon>
        <taxon>Lepidoptera</taxon>
        <taxon>Glossata</taxon>
        <taxon>Ditrysia</taxon>
        <taxon>Noctuoidea</taxon>
        <taxon>Noctuidae</taxon>
        <taxon>Noctuinae</taxon>
        <taxon>Hadenini</taxon>
        <taxon>Mythimna</taxon>
    </lineage>
</organism>
<dbReference type="Proteomes" id="UP001231649">
    <property type="component" value="Chromosome 29"/>
</dbReference>
<name>A0ACC2Q306_9NEOP</name>
<evidence type="ECO:0000313" key="1">
    <source>
        <dbReference type="EMBL" id="KAJ8707090.1"/>
    </source>
</evidence>
<keyword evidence="2" id="KW-1185">Reference proteome</keyword>
<dbReference type="EMBL" id="CM056805">
    <property type="protein sequence ID" value="KAJ8707090.1"/>
    <property type="molecule type" value="Genomic_DNA"/>
</dbReference>
<comment type="caution">
    <text evidence="1">The sequence shown here is derived from an EMBL/GenBank/DDBJ whole genome shotgun (WGS) entry which is preliminary data.</text>
</comment>